<keyword evidence="2" id="KW-1185">Reference proteome</keyword>
<evidence type="ECO:0000313" key="2">
    <source>
        <dbReference type="Proteomes" id="UP000277811"/>
    </source>
</evidence>
<dbReference type="Proteomes" id="UP000277811">
    <property type="component" value="Unassembled WGS sequence"/>
</dbReference>
<evidence type="ECO:0000313" key="1">
    <source>
        <dbReference type="EMBL" id="VBB09488.1"/>
    </source>
</evidence>
<name>A0A498RKB8_9FIRM</name>
<accession>A0A498RKB8</accession>
<gene>
    <name evidence="1" type="ORF">LUCI_4783</name>
</gene>
<dbReference type="EMBL" id="UPPP01000127">
    <property type="protein sequence ID" value="VBB09488.1"/>
    <property type="molecule type" value="Genomic_DNA"/>
</dbReference>
<sequence length="39" mass="3924">MTAGRTVAAVPLRPDCLAVADIGTGCLAGILGVCTEYML</sequence>
<proteinExistence type="predicted"/>
<protein>
    <submittedName>
        <fullName evidence="1">Uncharacterized protein</fullName>
    </submittedName>
</protein>
<reference evidence="1 2" key="1">
    <citation type="submission" date="2018-06" db="EMBL/GenBank/DDBJ databases">
        <authorList>
            <person name="Strepis N."/>
        </authorList>
    </citation>
    <scope>NUCLEOTIDE SEQUENCE [LARGE SCALE GENOMIC DNA]</scope>
    <source>
        <strain evidence="1">LUCI</strain>
    </source>
</reference>
<dbReference type="AlphaFoldDB" id="A0A498RKB8"/>
<organism evidence="1 2">
    <name type="scientific">Lucifera butyrica</name>
    <dbReference type="NCBI Taxonomy" id="1351585"/>
    <lineage>
        <taxon>Bacteria</taxon>
        <taxon>Bacillati</taxon>
        <taxon>Bacillota</taxon>
        <taxon>Negativicutes</taxon>
        <taxon>Veillonellales</taxon>
        <taxon>Veillonellaceae</taxon>
        <taxon>Lucifera</taxon>
    </lineage>
</organism>